<keyword evidence="3" id="KW-1185">Reference proteome</keyword>
<proteinExistence type="predicted"/>
<dbReference type="GeneID" id="4395320"/>
<feature type="compositionally biased region" description="Polar residues" evidence="1">
    <location>
        <begin position="107"/>
        <end position="119"/>
    </location>
</feature>
<evidence type="ECO:0000256" key="1">
    <source>
        <dbReference type="SAM" id="MobiDB-lite"/>
    </source>
</evidence>
<dbReference type="AlphaFoldDB" id="Q2GTV3"/>
<sequence>MSRHQELPNYSIFNDCGFSVNCDHVLTCFGCRPQGGENDLNHLSLVFLQVIGQFAANLEKPLPPPAVKQPPNHRIVVPTSAAPATRPRGPASRAARATPSPRGTGTAPRQSPNYYAYDRQTNPTTRCTLQLFEGFDCDGMIGPSFSSDAKKAL</sequence>
<dbReference type="HOGENOM" id="CLU_1713032_0_0_1"/>
<feature type="compositionally biased region" description="Low complexity" evidence="1">
    <location>
        <begin position="78"/>
        <end position="104"/>
    </location>
</feature>
<accession>Q2GTV3</accession>
<feature type="region of interest" description="Disordered" evidence="1">
    <location>
        <begin position="62"/>
        <end position="119"/>
    </location>
</feature>
<reference evidence="3" key="1">
    <citation type="journal article" date="2015" name="Genome Announc.">
        <title>Draft genome sequence of the cellulolytic fungus Chaetomium globosum.</title>
        <authorList>
            <person name="Cuomo C.A."/>
            <person name="Untereiner W.A."/>
            <person name="Ma L.-J."/>
            <person name="Grabherr M."/>
            <person name="Birren B.W."/>
        </authorList>
    </citation>
    <scope>NUCLEOTIDE SEQUENCE [LARGE SCALE GENOMIC DNA]</scope>
    <source>
        <strain evidence="3">ATCC 6205 / CBS 148.51 / DSM 1962 / NBRC 6347 / NRRL 1970</strain>
    </source>
</reference>
<evidence type="ECO:0000313" key="3">
    <source>
        <dbReference type="Proteomes" id="UP000001056"/>
    </source>
</evidence>
<organism evidence="2 3">
    <name type="scientific">Chaetomium globosum (strain ATCC 6205 / CBS 148.51 / DSM 1962 / NBRC 6347 / NRRL 1970)</name>
    <name type="common">Soil fungus</name>
    <dbReference type="NCBI Taxonomy" id="306901"/>
    <lineage>
        <taxon>Eukaryota</taxon>
        <taxon>Fungi</taxon>
        <taxon>Dikarya</taxon>
        <taxon>Ascomycota</taxon>
        <taxon>Pezizomycotina</taxon>
        <taxon>Sordariomycetes</taxon>
        <taxon>Sordariomycetidae</taxon>
        <taxon>Sordariales</taxon>
        <taxon>Chaetomiaceae</taxon>
        <taxon>Chaetomium</taxon>
    </lineage>
</organism>
<dbReference type="RefSeq" id="XP_001226528.1">
    <property type="nucleotide sequence ID" value="XM_001226527.1"/>
</dbReference>
<gene>
    <name evidence="2" type="ORF">CHGG_08601</name>
</gene>
<protein>
    <submittedName>
        <fullName evidence="2">Uncharacterized protein</fullName>
    </submittedName>
</protein>
<name>Q2GTV3_CHAGB</name>
<dbReference type="Proteomes" id="UP000001056">
    <property type="component" value="Unassembled WGS sequence"/>
</dbReference>
<dbReference type="EMBL" id="CH408034">
    <property type="protein sequence ID" value="EAQ84587.1"/>
    <property type="molecule type" value="Genomic_DNA"/>
</dbReference>
<dbReference type="InParanoid" id="Q2GTV3"/>
<dbReference type="VEuPathDB" id="FungiDB:CHGG_08601"/>
<evidence type="ECO:0000313" key="2">
    <source>
        <dbReference type="EMBL" id="EAQ84587.1"/>
    </source>
</evidence>